<dbReference type="EMBL" id="WNZW01000002">
    <property type="protein sequence ID" value="MUG44882.1"/>
    <property type="molecule type" value="Genomic_DNA"/>
</dbReference>
<dbReference type="Gene3D" id="3.20.20.140">
    <property type="entry name" value="Metal-dependent hydrolases"/>
    <property type="match status" value="1"/>
</dbReference>
<proteinExistence type="predicted"/>
<dbReference type="RefSeq" id="WP_155610287.1">
    <property type="nucleotide sequence ID" value="NZ_WNZW01000002.1"/>
</dbReference>
<sequence>MINDSVFDNLCDLHTHTRASDGMNAPAENVRLAREKGLAAIAITDHDTVAGIEEALAAGKQYGITVVPGVEISTVAAGRDIHVLGYYIDTMDERLLGRLQRLRATREARNELILEKLHALGMPLTLQEIKDGLGRPLRPDESIGRPHIADALVRKGYAENMRDAFDRYLGEGKPAYASVPRIAPGEAMQWIREAGGVPVLAHPGLYGDDELVKRIIAQGQPAGIEVYHSDHGAADEQRYLEMAEEFDLIPTAGSDYHGVRQGVIFHGDIGSRTVPLSTLELLRHRSGHAGQN</sequence>
<dbReference type="InterPro" id="IPR003141">
    <property type="entry name" value="Pol/His_phosphatase_N"/>
</dbReference>
<comment type="caution">
    <text evidence="2">The sequence shown here is derived from an EMBL/GenBank/DDBJ whole genome shotgun (WGS) entry which is preliminary data.</text>
</comment>
<protein>
    <submittedName>
        <fullName evidence="2">PHP domain-containing protein</fullName>
    </submittedName>
</protein>
<dbReference type="OrthoDB" id="9804333at2"/>
<dbReference type="PANTHER" id="PTHR42924">
    <property type="entry name" value="EXONUCLEASE"/>
    <property type="match status" value="1"/>
</dbReference>
<dbReference type="AlphaFoldDB" id="A0A7X2YZL6"/>
<evidence type="ECO:0000313" key="2">
    <source>
        <dbReference type="EMBL" id="MUG44882.1"/>
    </source>
</evidence>
<accession>A0A7X2YZL6</accession>
<organism evidence="2 3">
    <name type="scientific">Paenibacillus woosongensis</name>
    <dbReference type="NCBI Taxonomy" id="307580"/>
    <lineage>
        <taxon>Bacteria</taxon>
        <taxon>Bacillati</taxon>
        <taxon>Bacillota</taxon>
        <taxon>Bacilli</taxon>
        <taxon>Bacillales</taxon>
        <taxon>Paenibacillaceae</taxon>
        <taxon>Paenibacillus</taxon>
    </lineage>
</organism>
<dbReference type="SMART" id="SM00481">
    <property type="entry name" value="POLIIIAc"/>
    <property type="match status" value="1"/>
</dbReference>
<dbReference type="SUPFAM" id="SSF89550">
    <property type="entry name" value="PHP domain-like"/>
    <property type="match status" value="1"/>
</dbReference>
<dbReference type="CDD" id="cd07438">
    <property type="entry name" value="PHP_HisPPase_AMP"/>
    <property type="match status" value="1"/>
</dbReference>
<evidence type="ECO:0000259" key="1">
    <source>
        <dbReference type="SMART" id="SM00481"/>
    </source>
</evidence>
<reference evidence="2 3" key="1">
    <citation type="submission" date="2019-11" db="EMBL/GenBank/DDBJ databases">
        <title>Draft genome sequences of five Paenibacillus species of dairy origin.</title>
        <authorList>
            <person name="Olajide A.M."/>
            <person name="Chen S."/>
            <person name="Lapointe G."/>
        </authorList>
    </citation>
    <scope>NUCLEOTIDE SEQUENCE [LARGE SCALE GENOMIC DNA]</scope>
    <source>
        <strain evidence="2 3">12CR55</strain>
    </source>
</reference>
<dbReference type="PANTHER" id="PTHR42924:SF3">
    <property type="entry name" value="POLYMERASE_HISTIDINOL PHOSPHATASE N-TERMINAL DOMAIN-CONTAINING PROTEIN"/>
    <property type="match status" value="1"/>
</dbReference>
<dbReference type="Pfam" id="PF02811">
    <property type="entry name" value="PHP"/>
    <property type="match status" value="1"/>
</dbReference>
<dbReference type="InterPro" id="IPR052018">
    <property type="entry name" value="PHP_domain"/>
</dbReference>
<dbReference type="GO" id="GO:0035312">
    <property type="term" value="F:5'-3' DNA exonuclease activity"/>
    <property type="evidence" value="ECO:0007669"/>
    <property type="project" value="TreeGrafter"/>
</dbReference>
<feature type="domain" description="Polymerase/histidinol phosphatase N-terminal" evidence="1">
    <location>
        <begin position="11"/>
        <end position="76"/>
    </location>
</feature>
<dbReference type="Gene3D" id="1.10.150.650">
    <property type="match status" value="1"/>
</dbReference>
<dbReference type="GO" id="GO:0004534">
    <property type="term" value="F:5'-3' RNA exonuclease activity"/>
    <property type="evidence" value="ECO:0007669"/>
    <property type="project" value="TreeGrafter"/>
</dbReference>
<evidence type="ECO:0000313" key="3">
    <source>
        <dbReference type="Proteomes" id="UP000447876"/>
    </source>
</evidence>
<gene>
    <name evidence="2" type="ORF">GNP95_07705</name>
</gene>
<dbReference type="InterPro" id="IPR004013">
    <property type="entry name" value="PHP_dom"/>
</dbReference>
<dbReference type="Proteomes" id="UP000447876">
    <property type="component" value="Unassembled WGS sequence"/>
</dbReference>
<dbReference type="InterPro" id="IPR016195">
    <property type="entry name" value="Pol/histidinol_Pase-like"/>
</dbReference>
<name>A0A7X2YZL6_9BACL</name>